<dbReference type="EMBL" id="JBBPBM010000979">
    <property type="protein sequence ID" value="KAK8488751.1"/>
    <property type="molecule type" value="Genomic_DNA"/>
</dbReference>
<evidence type="ECO:0000313" key="2">
    <source>
        <dbReference type="Proteomes" id="UP001472677"/>
    </source>
</evidence>
<dbReference type="SUPFAM" id="SSF52058">
    <property type="entry name" value="L domain-like"/>
    <property type="match status" value="1"/>
</dbReference>
<evidence type="ECO:0000313" key="1">
    <source>
        <dbReference type="EMBL" id="KAK8488751.1"/>
    </source>
</evidence>
<accession>A0ABR2A6V7</accession>
<dbReference type="InterPro" id="IPR001611">
    <property type="entry name" value="Leu-rich_rpt"/>
</dbReference>
<dbReference type="InterPro" id="IPR032675">
    <property type="entry name" value="LRR_dom_sf"/>
</dbReference>
<protein>
    <submittedName>
        <fullName evidence="1">Uncharacterized protein</fullName>
    </submittedName>
</protein>
<dbReference type="Proteomes" id="UP001472677">
    <property type="component" value="Unassembled WGS sequence"/>
</dbReference>
<dbReference type="InterPro" id="IPR051716">
    <property type="entry name" value="Plant_RL_S/T_kinase"/>
</dbReference>
<dbReference type="PANTHER" id="PTHR48053">
    <property type="entry name" value="LEUCINE RICH REPEAT FAMILY PROTEIN, EXPRESSED"/>
    <property type="match status" value="1"/>
</dbReference>
<comment type="caution">
    <text evidence="1">The sequence shown here is derived from an EMBL/GenBank/DDBJ whole genome shotgun (WGS) entry which is preliminary data.</text>
</comment>
<keyword evidence="2" id="KW-1185">Reference proteome</keyword>
<dbReference type="Pfam" id="PF00560">
    <property type="entry name" value="LRR_1"/>
    <property type="match status" value="2"/>
</dbReference>
<proteinExistence type="predicted"/>
<sequence>MFIGSLPKIPTKLRSLRLSHNQLSGHITELGSLNELKHIDLSDSKFTGSISRSILSLPSLNQLNVSYNQLTSIKVYTHLGSGLPLQVLNAQKNRLQSHMPVGLEKFEYLQVINLAYNGLAGRIVLAYGQRLGRPRRSLFLDDNFLSVQIPQQFDSSGFGIRGNLANNFLNCPVTITICGGGQRPASACVSEIGNR</sequence>
<dbReference type="PROSITE" id="PS51450">
    <property type="entry name" value="LRR"/>
    <property type="match status" value="2"/>
</dbReference>
<reference evidence="1 2" key="1">
    <citation type="journal article" date="2024" name="G3 (Bethesda)">
        <title>Genome assembly of Hibiscus sabdariffa L. provides insights into metabolisms of medicinal natural products.</title>
        <authorList>
            <person name="Kim T."/>
        </authorList>
    </citation>
    <scope>NUCLEOTIDE SEQUENCE [LARGE SCALE GENOMIC DNA]</scope>
    <source>
        <strain evidence="1">TK-2024</strain>
        <tissue evidence="1">Old leaves</tissue>
    </source>
</reference>
<dbReference type="Gene3D" id="3.80.10.10">
    <property type="entry name" value="Ribonuclease Inhibitor"/>
    <property type="match status" value="1"/>
</dbReference>
<organism evidence="1 2">
    <name type="scientific">Hibiscus sabdariffa</name>
    <name type="common">roselle</name>
    <dbReference type="NCBI Taxonomy" id="183260"/>
    <lineage>
        <taxon>Eukaryota</taxon>
        <taxon>Viridiplantae</taxon>
        <taxon>Streptophyta</taxon>
        <taxon>Embryophyta</taxon>
        <taxon>Tracheophyta</taxon>
        <taxon>Spermatophyta</taxon>
        <taxon>Magnoliopsida</taxon>
        <taxon>eudicotyledons</taxon>
        <taxon>Gunneridae</taxon>
        <taxon>Pentapetalae</taxon>
        <taxon>rosids</taxon>
        <taxon>malvids</taxon>
        <taxon>Malvales</taxon>
        <taxon>Malvaceae</taxon>
        <taxon>Malvoideae</taxon>
        <taxon>Hibiscus</taxon>
    </lineage>
</organism>
<name>A0ABR2A6V7_9ROSI</name>
<gene>
    <name evidence="1" type="ORF">V6N12_018716</name>
</gene>
<dbReference type="PANTHER" id="PTHR48053:SF164">
    <property type="entry name" value="LEUCINE-RICH REPEAT-CONTAINING N-TERMINAL PLANT-TYPE DOMAIN-CONTAINING PROTEIN"/>
    <property type="match status" value="1"/>
</dbReference>